<dbReference type="GO" id="GO:0009042">
    <property type="term" value="F:valine-pyruvate transaminase activity"/>
    <property type="evidence" value="ECO:0007669"/>
    <property type="project" value="TreeGrafter"/>
</dbReference>
<dbReference type="InterPro" id="IPR050859">
    <property type="entry name" value="Class-I_PLP-dep_aminotransf"/>
</dbReference>
<evidence type="ECO:0000256" key="4">
    <source>
        <dbReference type="ARBA" id="ARBA00022898"/>
    </source>
</evidence>
<keyword evidence="2 6" id="KW-0032">Aminotransferase</keyword>
<accession>A0A1N6RHL4</accession>
<dbReference type="RefSeq" id="WP_076488397.1">
    <property type="nucleotide sequence ID" value="NZ_FTMS01000006.1"/>
</dbReference>
<dbReference type="STRING" id="159291.SAMN05920897_106117"/>
<protein>
    <submittedName>
        <fullName evidence="6">Valine-pyruvate aminotransferase apoenzyme</fullName>
    </submittedName>
</protein>
<evidence type="ECO:0000256" key="1">
    <source>
        <dbReference type="ARBA" id="ARBA00001933"/>
    </source>
</evidence>
<evidence type="ECO:0000313" key="6">
    <source>
        <dbReference type="EMBL" id="SIQ28370.1"/>
    </source>
</evidence>
<evidence type="ECO:0000256" key="2">
    <source>
        <dbReference type="ARBA" id="ARBA00022576"/>
    </source>
</evidence>
<proteinExistence type="predicted"/>
<comment type="cofactor">
    <cofactor evidence="1">
        <name>pyridoxal 5'-phosphate</name>
        <dbReference type="ChEBI" id="CHEBI:597326"/>
    </cofactor>
</comment>
<reference evidence="6 7" key="1">
    <citation type="submission" date="2017-01" db="EMBL/GenBank/DDBJ databases">
        <authorList>
            <person name="Mah S.A."/>
            <person name="Swanson W.J."/>
            <person name="Moy G.W."/>
            <person name="Vacquier V.D."/>
        </authorList>
    </citation>
    <scope>NUCLEOTIDE SEQUENCE [LARGE SCALE GENOMIC DNA]</scope>
    <source>
        <strain evidence="6 7">ASpG1</strain>
    </source>
</reference>
<dbReference type="Pfam" id="PF00155">
    <property type="entry name" value="Aminotran_1_2"/>
    <property type="match status" value="1"/>
</dbReference>
<dbReference type="Gene3D" id="3.40.640.10">
    <property type="entry name" value="Type I PLP-dependent aspartate aminotransferase-like (Major domain)"/>
    <property type="match status" value="1"/>
</dbReference>
<dbReference type="InterPro" id="IPR004839">
    <property type="entry name" value="Aminotransferase_I/II_large"/>
</dbReference>
<dbReference type="CDD" id="cd00609">
    <property type="entry name" value="AAT_like"/>
    <property type="match status" value="1"/>
</dbReference>
<dbReference type="AlphaFoldDB" id="A0A1N6RHL4"/>
<dbReference type="SUPFAM" id="SSF53383">
    <property type="entry name" value="PLP-dependent transferases"/>
    <property type="match status" value="1"/>
</dbReference>
<dbReference type="EMBL" id="FTMS01000006">
    <property type="protein sequence ID" value="SIQ28370.1"/>
    <property type="molecule type" value="Genomic_DNA"/>
</dbReference>
<keyword evidence="6" id="KW-0670">Pyruvate</keyword>
<dbReference type="Proteomes" id="UP000186400">
    <property type="component" value="Unassembled WGS sequence"/>
</dbReference>
<dbReference type="NCBIfam" id="NF006964">
    <property type="entry name" value="PRK09440.1-2"/>
    <property type="match status" value="1"/>
</dbReference>
<keyword evidence="7" id="KW-1185">Reference proteome</keyword>
<dbReference type="InterPro" id="IPR015421">
    <property type="entry name" value="PyrdxlP-dep_Trfase_major"/>
</dbReference>
<dbReference type="GO" id="GO:0005829">
    <property type="term" value="C:cytosol"/>
    <property type="evidence" value="ECO:0007669"/>
    <property type="project" value="TreeGrafter"/>
</dbReference>
<dbReference type="InterPro" id="IPR015424">
    <property type="entry name" value="PyrdxlP-dep_Trfase"/>
</dbReference>
<dbReference type="OrthoDB" id="5889947at2"/>
<name>A0A1N6RHL4_9SPIO</name>
<feature type="domain" description="Aminotransferase class I/classII large" evidence="5">
    <location>
        <begin position="56"/>
        <end position="425"/>
    </location>
</feature>
<dbReference type="PANTHER" id="PTHR42790:SF4">
    <property type="entry name" value="VALINE--PYRUVATE AMINOTRANSFERASE"/>
    <property type="match status" value="1"/>
</dbReference>
<evidence type="ECO:0000256" key="3">
    <source>
        <dbReference type="ARBA" id="ARBA00022679"/>
    </source>
</evidence>
<sequence>MRFSDFGAIFGGPTGIMDLMDDMGKALAGGVPMLMLGGGNPAHISPVNDLWRRQLTEILAEEGKMERMLANYDTPQGQPSFIRALTELLNREFGWSLGPENVAITNGSQTAFYLLFNMLTGAYGRSDDSRPGRILFPLMPEYIGYADQTMSPDNFIACRPLIERLGDHLHKYHVDFTALEERLAASASGGERICAICVSRPTNPSGNVLTDQEMTTLDELARRYQVPLIVDNAYGIPFPHIIFDDVIDGSAQPLWNENIVLGMSLSKIGLPGTRTGIMVARPEIVSALSRANAVLSLANTTVGQYLVEPLLRDGSLLEVARKTIMPFYRERAEHAHRVFAQVFPDNLPWSVHRTEGSLFVWLWMEGLPISSRELYERLKKRGVLVVPGEYFFFGDPDLAEWPHSRECLRINYGQDPAVVEEGLKIIADEVLRAYG</sequence>
<dbReference type="PANTHER" id="PTHR42790">
    <property type="entry name" value="AMINOTRANSFERASE"/>
    <property type="match status" value="1"/>
</dbReference>
<keyword evidence="3 6" id="KW-0808">Transferase</keyword>
<evidence type="ECO:0000313" key="7">
    <source>
        <dbReference type="Proteomes" id="UP000186400"/>
    </source>
</evidence>
<organism evidence="6 7">
    <name type="scientific">Alkalispirochaeta americana</name>
    <dbReference type="NCBI Taxonomy" id="159291"/>
    <lineage>
        <taxon>Bacteria</taxon>
        <taxon>Pseudomonadati</taxon>
        <taxon>Spirochaetota</taxon>
        <taxon>Spirochaetia</taxon>
        <taxon>Spirochaetales</taxon>
        <taxon>Spirochaetaceae</taxon>
        <taxon>Alkalispirochaeta</taxon>
    </lineage>
</organism>
<dbReference type="GO" id="GO:0030170">
    <property type="term" value="F:pyridoxal phosphate binding"/>
    <property type="evidence" value="ECO:0007669"/>
    <property type="project" value="InterPro"/>
</dbReference>
<dbReference type="GO" id="GO:1901605">
    <property type="term" value="P:alpha-amino acid metabolic process"/>
    <property type="evidence" value="ECO:0007669"/>
    <property type="project" value="TreeGrafter"/>
</dbReference>
<keyword evidence="4" id="KW-0663">Pyridoxal phosphate</keyword>
<evidence type="ECO:0000259" key="5">
    <source>
        <dbReference type="Pfam" id="PF00155"/>
    </source>
</evidence>
<gene>
    <name evidence="6" type="ORF">SAMN05920897_106117</name>
</gene>